<evidence type="ECO:0000256" key="3">
    <source>
        <dbReference type="RuleBase" id="RU364104"/>
    </source>
</evidence>
<feature type="compositionally biased region" description="Basic and acidic residues" evidence="4">
    <location>
        <begin position="15"/>
        <end position="32"/>
    </location>
</feature>
<evidence type="ECO:0000256" key="1">
    <source>
        <dbReference type="ARBA" id="ARBA00007347"/>
    </source>
</evidence>
<evidence type="ECO:0000256" key="2">
    <source>
        <dbReference type="ARBA" id="ARBA00023157"/>
    </source>
</evidence>
<evidence type="ECO:0000256" key="4">
    <source>
        <dbReference type="SAM" id="MobiDB-lite"/>
    </source>
</evidence>
<reference evidence="6" key="2">
    <citation type="submission" date="2025-08" db="UniProtKB">
        <authorList>
            <consortium name="RefSeq"/>
        </authorList>
    </citation>
    <scope>IDENTIFICATION</scope>
</reference>
<dbReference type="InParanoid" id="A0A1S3H3K1"/>
<name>A0A1S3H3K1_LINAN</name>
<dbReference type="Proteomes" id="UP000085678">
    <property type="component" value="Unplaced"/>
</dbReference>
<comment type="subcellular location">
    <subcellularLocation>
        <location evidence="3">Mitochondrion</location>
    </subcellularLocation>
</comment>
<protein>
    <recommendedName>
        <fullName evidence="3">COX assembly mitochondrial protein</fullName>
    </recommendedName>
</protein>
<dbReference type="AlphaFoldDB" id="A0A1S3H3K1"/>
<feature type="region of interest" description="Disordered" evidence="4">
    <location>
        <begin position="1"/>
        <end position="39"/>
    </location>
</feature>
<dbReference type="GO" id="GO:0005739">
    <property type="term" value="C:mitochondrion"/>
    <property type="evidence" value="ECO:0007669"/>
    <property type="project" value="UniProtKB-SubCell"/>
</dbReference>
<organism evidence="5 6">
    <name type="scientific">Lingula anatina</name>
    <name type="common">Brachiopod</name>
    <name type="synonym">Lingula unguis</name>
    <dbReference type="NCBI Taxonomy" id="7574"/>
    <lineage>
        <taxon>Eukaryota</taxon>
        <taxon>Metazoa</taxon>
        <taxon>Spiralia</taxon>
        <taxon>Lophotrochozoa</taxon>
        <taxon>Brachiopoda</taxon>
        <taxon>Linguliformea</taxon>
        <taxon>Lingulata</taxon>
        <taxon>Lingulida</taxon>
        <taxon>Linguloidea</taxon>
        <taxon>Lingulidae</taxon>
        <taxon>Lingula</taxon>
    </lineage>
</organism>
<dbReference type="InterPro" id="IPR013892">
    <property type="entry name" value="Cyt_c_biogenesis_Cmc1-like"/>
</dbReference>
<keyword evidence="2" id="KW-1015">Disulfide bond</keyword>
<comment type="similarity">
    <text evidence="1 3">Belongs to the CMC family.</text>
</comment>
<sequence length="154" mass="18454">MVLQQENVKYPHIHRNTDGTKHEHDGKYDHTGGPHGYGDPESDHVSIHDLTLIRNRQYDLAYYEKCKQEATEFFLCDKKEKGKRLFWKCKAPLARMNDCLAKWMQDDFFFDEVKKQYLFERSYYRRTGEPHPDVLQRTHMEKLRKERKAGFGAL</sequence>
<evidence type="ECO:0000313" key="6">
    <source>
        <dbReference type="RefSeq" id="XP_013380578.1"/>
    </source>
</evidence>
<reference evidence="6" key="1">
    <citation type="journal article" date="2015" name="Nat. Commun.">
        <title>The Lingula genome provides insights into brachiopod evolution and the origin of phosphate biomineralization.</title>
        <authorList>
            <person name="Luo Y.J."/>
            <person name="Takeuchi T."/>
            <person name="Koyanagi R."/>
            <person name="Yamada L."/>
            <person name="Kanda M."/>
            <person name="Khalturina M."/>
            <person name="Fujie M."/>
            <person name="Yamasaki S.I."/>
            <person name="Endo K."/>
            <person name="Satoh N."/>
        </authorList>
    </citation>
    <scope>NUCLEOTIDE SEQUENCE</scope>
</reference>
<evidence type="ECO:0000313" key="5">
    <source>
        <dbReference type="Proteomes" id="UP000085678"/>
    </source>
</evidence>
<dbReference type="GeneID" id="106151738"/>
<dbReference type="Pfam" id="PF08583">
    <property type="entry name" value="Cmc1"/>
    <property type="match status" value="1"/>
</dbReference>
<dbReference type="FunCoup" id="A0A1S3H3K1">
    <property type="interactions" value="154"/>
</dbReference>
<dbReference type="OrthoDB" id="6224010at2759"/>
<gene>
    <name evidence="6" type="primary">LOC106151738</name>
</gene>
<accession>A0A1S3H3K1</accession>
<dbReference type="KEGG" id="lak:106151738"/>
<dbReference type="RefSeq" id="XP_013380578.1">
    <property type="nucleotide sequence ID" value="XM_013525124.1"/>
</dbReference>
<keyword evidence="3" id="KW-0496">Mitochondrion</keyword>
<proteinExistence type="inferred from homology"/>
<dbReference type="STRING" id="7574.A0A1S3H3K1"/>
<keyword evidence="5" id="KW-1185">Reference proteome</keyword>